<protein>
    <submittedName>
        <fullName evidence="2">Uncharacterized protein</fullName>
    </submittedName>
</protein>
<accession>A0A9N9YFQ3</accession>
<dbReference type="OrthoDB" id="5399597at2759"/>
<feature type="region of interest" description="Disordered" evidence="1">
    <location>
        <begin position="40"/>
        <end position="81"/>
    </location>
</feature>
<evidence type="ECO:0000313" key="3">
    <source>
        <dbReference type="Proteomes" id="UP000696573"/>
    </source>
</evidence>
<dbReference type="EMBL" id="CABFNQ020000555">
    <property type="protein sequence ID" value="CAH0019508.1"/>
    <property type="molecule type" value="Genomic_DNA"/>
</dbReference>
<proteinExistence type="predicted"/>
<feature type="region of interest" description="Disordered" evidence="1">
    <location>
        <begin position="1"/>
        <end position="21"/>
    </location>
</feature>
<feature type="compositionally biased region" description="Polar residues" evidence="1">
    <location>
        <begin position="1"/>
        <end position="11"/>
    </location>
</feature>
<name>A0A9N9YFQ3_9HYPO</name>
<evidence type="ECO:0000256" key="1">
    <source>
        <dbReference type="SAM" id="MobiDB-lite"/>
    </source>
</evidence>
<comment type="caution">
    <text evidence="2">The sequence shown here is derived from an EMBL/GenBank/DDBJ whole genome shotgun (WGS) entry which is preliminary data.</text>
</comment>
<reference evidence="2" key="1">
    <citation type="submission" date="2021-10" db="EMBL/GenBank/DDBJ databases">
        <authorList>
            <person name="Piombo E."/>
        </authorList>
    </citation>
    <scope>NUCLEOTIDE SEQUENCE</scope>
</reference>
<keyword evidence="3" id="KW-1185">Reference proteome</keyword>
<dbReference type="AlphaFoldDB" id="A0A9N9YFQ3"/>
<evidence type="ECO:0000313" key="2">
    <source>
        <dbReference type="EMBL" id="CAH0019508.1"/>
    </source>
</evidence>
<gene>
    <name evidence="2" type="ORF">CRHIZ90672A_00010227</name>
</gene>
<sequence>MCHSDSTQAVPSAQDGPKPQPCDCGRGYFCREHGDWISGPEVGSGIAPSREDQKHGFCPANHYEDPSGRESYVGQRDGLAF</sequence>
<organism evidence="2 3">
    <name type="scientific">Clonostachys rhizophaga</name>
    <dbReference type="NCBI Taxonomy" id="160324"/>
    <lineage>
        <taxon>Eukaryota</taxon>
        <taxon>Fungi</taxon>
        <taxon>Dikarya</taxon>
        <taxon>Ascomycota</taxon>
        <taxon>Pezizomycotina</taxon>
        <taxon>Sordariomycetes</taxon>
        <taxon>Hypocreomycetidae</taxon>
        <taxon>Hypocreales</taxon>
        <taxon>Bionectriaceae</taxon>
        <taxon>Clonostachys</taxon>
    </lineage>
</organism>
<dbReference type="Proteomes" id="UP000696573">
    <property type="component" value="Unassembled WGS sequence"/>
</dbReference>